<dbReference type="AlphaFoldDB" id="A0A9W4SLQ3"/>
<dbReference type="InterPro" id="IPR002052">
    <property type="entry name" value="DNA_methylase_N6_adenine_CS"/>
</dbReference>
<reference evidence="5" key="1">
    <citation type="submission" date="2022-08" db="EMBL/GenBank/DDBJ databases">
        <authorList>
            <person name="Kallberg Y."/>
            <person name="Tangrot J."/>
            <person name="Rosling A."/>
        </authorList>
    </citation>
    <scope>NUCLEOTIDE SEQUENCE</scope>
    <source>
        <strain evidence="5">Wild A</strain>
    </source>
</reference>
<evidence type="ECO:0000256" key="4">
    <source>
        <dbReference type="SAM" id="Coils"/>
    </source>
</evidence>
<keyword evidence="2" id="KW-0808">Transferase</keyword>
<protein>
    <submittedName>
        <fullName evidence="5">12066_t:CDS:1</fullName>
    </submittedName>
</protein>
<proteinExistence type="predicted"/>
<dbReference type="GO" id="GO:0032259">
    <property type="term" value="P:methylation"/>
    <property type="evidence" value="ECO:0007669"/>
    <property type="project" value="UniProtKB-KW"/>
</dbReference>
<sequence>MNQNEKDQLIKSLQTKIRELEQKLEEYSQGGIKILFSGKANAQRVARKVKPRTLREIPELSLGSEEQKSQNLVIEGDNLLAMATLYQYHGKIDLIIADPPYNTGKDFRYNDLYAKNLEKAETSLMPRTEKYLKQFKNPDKDRRGTWVVGDPSSQTPTYNMVYALQNPFTGEIHYPPRGCWTFPKSRMKSFSMKNIESPLNDPAIQASSQKAYQILEKGKEDYENPIELGVSGTTAAASSEIARSVGSGHVLDPFGGSGTTGHAVLQLNKETADQKEHEPLGGGFKFTTLDKQINNQAILQMERNELIDTIIASRIDKYQQKYQNLQILKSENYRYLIAKDSNQEGFFLIWDGPNQNVNFTKGVYQKVVQEATENNLKPPYHVYARLYLCQVDTKAPRLPMRRPEHIKLNTTFLALDLRKWKNMLVKILSKNNIKRQVEPKQTLSITIPISLYQKLQQEIGKGKISKFIKNLVEKELSEEEEKLAQAYKKCYANNPQLLEEAKL</sequence>
<organism evidence="5 6">
    <name type="scientific">Funneliformis geosporum</name>
    <dbReference type="NCBI Taxonomy" id="1117311"/>
    <lineage>
        <taxon>Eukaryota</taxon>
        <taxon>Fungi</taxon>
        <taxon>Fungi incertae sedis</taxon>
        <taxon>Mucoromycota</taxon>
        <taxon>Glomeromycotina</taxon>
        <taxon>Glomeromycetes</taxon>
        <taxon>Glomerales</taxon>
        <taxon>Glomeraceae</taxon>
        <taxon>Funneliformis</taxon>
    </lineage>
</organism>
<evidence type="ECO:0000313" key="5">
    <source>
        <dbReference type="EMBL" id="CAI2172887.1"/>
    </source>
</evidence>
<dbReference type="EMBL" id="CAMKVN010000992">
    <property type="protein sequence ID" value="CAI2172887.1"/>
    <property type="molecule type" value="Genomic_DNA"/>
</dbReference>
<keyword evidence="1" id="KW-0489">Methyltransferase</keyword>
<name>A0A9W4SLQ3_9GLOM</name>
<evidence type="ECO:0000256" key="3">
    <source>
        <dbReference type="ARBA" id="ARBA00022691"/>
    </source>
</evidence>
<keyword evidence="3" id="KW-0949">S-adenosyl-L-methionine</keyword>
<dbReference type="InterPro" id="IPR002295">
    <property type="entry name" value="N4/N6-MTase_EcoPI_Mod-like"/>
</dbReference>
<evidence type="ECO:0000256" key="1">
    <source>
        <dbReference type="ARBA" id="ARBA00022603"/>
    </source>
</evidence>
<comment type="caution">
    <text evidence="5">The sequence shown here is derived from an EMBL/GenBank/DDBJ whole genome shotgun (WGS) entry which is preliminary data.</text>
</comment>
<dbReference type="PRINTS" id="PR00506">
    <property type="entry name" value="D21N6MTFRASE"/>
</dbReference>
<evidence type="ECO:0000313" key="6">
    <source>
        <dbReference type="Proteomes" id="UP001153678"/>
    </source>
</evidence>
<keyword evidence="6" id="KW-1185">Reference proteome</keyword>
<dbReference type="Gene3D" id="3.40.50.150">
    <property type="entry name" value="Vaccinia Virus protein VP39"/>
    <property type="match status" value="1"/>
</dbReference>
<dbReference type="InterPro" id="IPR029063">
    <property type="entry name" value="SAM-dependent_MTases_sf"/>
</dbReference>
<dbReference type="GO" id="GO:0008170">
    <property type="term" value="F:N-methyltransferase activity"/>
    <property type="evidence" value="ECO:0007669"/>
    <property type="project" value="InterPro"/>
</dbReference>
<dbReference type="PROSITE" id="PS00092">
    <property type="entry name" value="N6_MTASE"/>
    <property type="match status" value="1"/>
</dbReference>
<dbReference type="Proteomes" id="UP001153678">
    <property type="component" value="Unassembled WGS sequence"/>
</dbReference>
<gene>
    <name evidence="5" type="ORF">FWILDA_LOCUS5807</name>
</gene>
<feature type="coiled-coil region" evidence="4">
    <location>
        <begin position="3"/>
        <end position="30"/>
    </location>
</feature>
<dbReference type="GO" id="GO:0003677">
    <property type="term" value="F:DNA binding"/>
    <property type="evidence" value="ECO:0007669"/>
    <property type="project" value="InterPro"/>
</dbReference>
<evidence type="ECO:0000256" key="2">
    <source>
        <dbReference type="ARBA" id="ARBA00022679"/>
    </source>
</evidence>
<dbReference type="SUPFAM" id="SSF53335">
    <property type="entry name" value="S-adenosyl-L-methionine-dependent methyltransferases"/>
    <property type="match status" value="1"/>
</dbReference>
<keyword evidence="4" id="KW-0175">Coiled coil</keyword>
<accession>A0A9W4SLQ3</accession>